<dbReference type="GO" id="GO:0005886">
    <property type="term" value="C:plasma membrane"/>
    <property type="evidence" value="ECO:0007669"/>
    <property type="project" value="TreeGrafter"/>
</dbReference>
<dbReference type="AlphaFoldDB" id="A0A6B2M3X6"/>
<sequence length="229" mass="25508">MTESKENLVLETRGVHRTLGEGIDKVHVLRGIDLRLERGKTYSIVGPSGCGKSTLLYLLGLLDRPDAGEIWLAGQRVDHAAEAERTRIRGRRIGFVFQFHFLLSEFSAAENLTLPMLKHLPIDRETALERARELLGLVGLGDKTARKGNQLSGGERQRVAVARALANDPDLILADEPTGNLDYQNSKALFDQLQALAHELNRTILVVTHNLDLARACDHCFHMRDGLFE</sequence>
<comment type="caution">
    <text evidence="6">The sequence shown here is derived from an EMBL/GenBank/DDBJ whole genome shotgun (WGS) entry which is preliminary data.</text>
</comment>
<dbReference type="Gene3D" id="3.40.50.300">
    <property type="entry name" value="P-loop containing nucleotide triphosphate hydrolases"/>
    <property type="match status" value="1"/>
</dbReference>
<dbReference type="GO" id="GO:0005524">
    <property type="term" value="F:ATP binding"/>
    <property type="evidence" value="ECO:0007669"/>
    <property type="project" value="UniProtKB-KW"/>
</dbReference>
<dbReference type="InterPro" id="IPR003593">
    <property type="entry name" value="AAA+_ATPase"/>
</dbReference>
<keyword evidence="3" id="KW-0547">Nucleotide-binding</keyword>
<dbReference type="SMART" id="SM00382">
    <property type="entry name" value="AAA"/>
    <property type="match status" value="1"/>
</dbReference>
<dbReference type="Pfam" id="PF00005">
    <property type="entry name" value="ABC_tran"/>
    <property type="match status" value="1"/>
</dbReference>
<dbReference type="PANTHER" id="PTHR24220:SF689">
    <property type="entry name" value="LIPOPROTEIN-RELEASING SYSTEM ATP-BINDING PROTEIN LOLD"/>
    <property type="match status" value="1"/>
</dbReference>
<dbReference type="InterPro" id="IPR015854">
    <property type="entry name" value="ABC_transpr_LolD-like"/>
</dbReference>
<dbReference type="GO" id="GO:0022857">
    <property type="term" value="F:transmembrane transporter activity"/>
    <property type="evidence" value="ECO:0007669"/>
    <property type="project" value="TreeGrafter"/>
</dbReference>
<dbReference type="SUPFAM" id="SSF52540">
    <property type="entry name" value="P-loop containing nucleoside triphosphate hydrolases"/>
    <property type="match status" value="1"/>
</dbReference>
<proteinExistence type="inferred from homology"/>
<dbReference type="CDD" id="cd03255">
    <property type="entry name" value="ABC_MJ0796_LolCDE_FtsE"/>
    <property type="match status" value="1"/>
</dbReference>
<evidence type="ECO:0000256" key="2">
    <source>
        <dbReference type="ARBA" id="ARBA00022448"/>
    </source>
</evidence>
<evidence type="ECO:0000259" key="5">
    <source>
        <dbReference type="PROSITE" id="PS50893"/>
    </source>
</evidence>
<evidence type="ECO:0000256" key="4">
    <source>
        <dbReference type="ARBA" id="ARBA00022840"/>
    </source>
</evidence>
<protein>
    <submittedName>
        <fullName evidence="6">ABC transporter ATP-binding protein</fullName>
    </submittedName>
</protein>
<comment type="similarity">
    <text evidence="1">Belongs to the ABC transporter superfamily.</text>
</comment>
<keyword evidence="4 6" id="KW-0067">ATP-binding</keyword>
<dbReference type="Proteomes" id="UP000478417">
    <property type="component" value="Unassembled WGS sequence"/>
</dbReference>
<evidence type="ECO:0000313" key="7">
    <source>
        <dbReference type="Proteomes" id="UP000478417"/>
    </source>
</evidence>
<dbReference type="EMBL" id="JAAGNX010000002">
    <property type="protein sequence ID" value="NDV62360.1"/>
    <property type="molecule type" value="Genomic_DNA"/>
</dbReference>
<dbReference type="InterPro" id="IPR017911">
    <property type="entry name" value="MacB-like_ATP-bd"/>
</dbReference>
<dbReference type="RefSeq" id="WP_163964169.1">
    <property type="nucleotide sequence ID" value="NZ_JAAGNX010000002.1"/>
</dbReference>
<keyword evidence="2" id="KW-0813">Transport</keyword>
<feature type="domain" description="ABC transporter" evidence="5">
    <location>
        <begin position="10"/>
        <end position="229"/>
    </location>
</feature>
<dbReference type="PANTHER" id="PTHR24220">
    <property type="entry name" value="IMPORT ATP-BINDING PROTEIN"/>
    <property type="match status" value="1"/>
</dbReference>
<organism evidence="6 7">
    <name type="scientific">Oceanipulchritudo coccoides</name>
    <dbReference type="NCBI Taxonomy" id="2706888"/>
    <lineage>
        <taxon>Bacteria</taxon>
        <taxon>Pseudomonadati</taxon>
        <taxon>Verrucomicrobiota</taxon>
        <taxon>Opitutia</taxon>
        <taxon>Puniceicoccales</taxon>
        <taxon>Oceanipulchritudinaceae</taxon>
        <taxon>Oceanipulchritudo</taxon>
    </lineage>
</organism>
<reference evidence="6 7" key="1">
    <citation type="submission" date="2020-02" db="EMBL/GenBank/DDBJ databases">
        <title>Albibacoteraceae fam. nov., the first described family within the subdivision 4 Verrucomicrobia.</title>
        <authorList>
            <person name="Xi F."/>
        </authorList>
    </citation>
    <scope>NUCLEOTIDE SEQUENCE [LARGE SCALE GENOMIC DNA]</scope>
    <source>
        <strain evidence="6 7">CK1056</strain>
    </source>
</reference>
<evidence type="ECO:0000256" key="1">
    <source>
        <dbReference type="ARBA" id="ARBA00005417"/>
    </source>
</evidence>
<dbReference type="InterPro" id="IPR027417">
    <property type="entry name" value="P-loop_NTPase"/>
</dbReference>
<dbReference type="PROSITE" id="PS50893">
    <property type="entry name" value="ABC_TRANSPORTER_2"/>
    <property type="match status" value="1"/>
</dbReference>
<dbReference type="InterPro" id="IPR017871">
    <property type="entry name" value="ABC_transporter-like_CS"/>
</dbReference>
<gene>
    <name evidence="6" type="ORF">G0Q06_07860</name>
</gene>
<evidence type="ECO:0000256" key="3">
    <source>
        <dbReference type="ARBA" id="ARBA00022741"/>
    </source>
</evidence>
<dbReference type="PROSITE" id="PS00211">
    <property type="entry name" value="ABC_TRANSPORTER_1"/>
    <property type="match status" value="1"/>
</dbReference>
<keyword evidence="7" id="KW-1185">Reference proteome</keyword>
<dbReference type="GO" id="GO:0016887">
    <property type="term" value="F:ATP hydrolysis activity"/>
    <property type="evidence" value="ECO:0007669"/>
    <property type="project" value="InterPro"/>
</dbReference>
<dbReference type="InterPro" id="IPR003439">
    <property type="entry name" value="ABC_transporter-like_ATP-bd"/>
</dbReference>
<evidence type="ECO:0000313" key="6">
    <source>
        <dbReference type="EMBL" id="NDV62360.1"/>
    </source>
</evidence>
<name>A0A6B2M3X6_9BACT</name>
<accession>A0A6B2M3X6</accession>